<dbReference type="OrthoDB" id="2527757at2759"/>
<evidence type="ECO:0000313" key="3">
    <source>
        <dbReference type="Proteomes" id="UP000053890"/>
    </source>
</evidence>
<feature type="compositionally biased region" description="Acidic residues" evidence="1">
    <location>
        <begin position="150"/>
        <end position="173"/>
    </location>
</feature>
<dbReference type="Proteomes" id="UP000053890">
    <property type="component" value="Unassembled WGS sequence"/>
</dbReference>
<organism evidence="2 3">
    <name type="scientific">Rhodotorula graminis (strain WP1)</name>
    <dbReference type="NCBI Taxonomy" id="578459"/>
    <lineage>
        <taxon>Eukaryota</taxon>
        <taxon>Fungi</taxon>
        <taxon>Dikarya</taxon>
        <taxon>Basidiomycota</taxon>
        <taxon>Pucciniomycotina</taxon>
        <taxon>Microbotryomycetes</taxon>
        <taxon>Sporidiobolales</taxon>
        <taxon>Sporidiobolaceae</taxon>
        <taxon>Rhodotorula</taxon>
    </lineage>
</organism>
<dbReference type="AlphaFoldDB" id="A0A194S321"/>
<accession>A0A194S321</accession>
<dbReference type="GO" id="GO:0031047">
    <property type="term" value="P:regulatory ncRNA-mediated gene silencing"/>
    <property type="evidence" value="ECO:0007669"/>
    <property type="project" value="InterPro"/>
</dbReference>
<sequence>MPPKRHPYGRKKEPKPPGPVVFGPPLPPPPDPPSVSATDPQAADQPGAQDTKPRHRRKKLPRKKIGKDTKGGWDDDLDEREPHPDDEGRYDQDVPYDLRLLRCCDEFRSLRSLGHPDRRVVYQAVLRFFQINVPVLRAKYGSQPLRGYDPEPDDVDSDDGDDNDGGDGGENELLETKIEEIVERSEDEWAKVVFALPRLAKFFDNRYNDAYTPTLSLAPPVIKSFFRFLAARDVIPGHNAGIEACVDVCNVAAKQLHPVQRLFKEVINASQLGPAVKRLFPSPDSTLSSPIVVVPDFVARPADVLPDVFSNVSLAAPDSDSDDDADEAQPRSSATAAAVPERSWPDAHRAPADAPPTDPEDATRQRLERIRAQFEREAEAQRAWEDAERAHRPRSSTAVLKAVVDTAQLAVGEGASSESEPEQEGTWRVGHKERCARELRGWELVAPAAASDGRRLVRLHLGPHERNFPLDASHEFPPLATREAVAALGGGQDAATLERDSSDSPLSLVVDLGESFNVSHLDALVSPPAVLECDLAQLVFVPFHSSPSSSSPRVAELWTLAALHRLLPAYWRHGGELLRGDPGRPLSFPGEGYEVASEEAHEELGAEASRVG</sequence>
<feature type="compositionally biased region" description="Pro residues" evidence="1">
    <location>
        <begin position="16"/>
        <end position="33"/>
    </location>
</feature>
<name>A0A194S321_RHOGW</name>
<protein>
    <submittedName>
        <fullName evidence="2">Uncharacterized protein</fullName>
    </submittedName>
</protein>
<dbReference type="GeneID" id="28974869"/>
<dbReference type="EMBL" id="KQ474079">
    <property type="protein sequence ID" value="KPV74982.1"/>
    <property type="molecule type" value="Genomic_DNA"/>
</dbReference>
<proteinExistence type="predicted"/>
<feature type="region of interest" description="Disordered" evidence="1">
    <location>
        <begin position="589"/>
        <end position="612"/>
    </location>
</feature>
<dbReference type="GO" id="GO:0033167">
    <property type="term" value="C:ARC complex"/>
    <property type="evidence" value="ECO:0007669"/>
    <property type="project" value="InterPro"/>
</dbReference>
<reference evidence="2 3" key="1">
    <citation type="journal article" date="2015" name="Front. Microbiol.">
        <title>Genome sequence of the plant growth promoting endophytic yeast Rhodotorula graminis WP1.</title>
        <authorList>
            <person name="Firrincieli A."/>
            <person name="Otillar R."/>
            <person name="Salamov A."/>
            <person name="Schmutz J."/>
            <person name="Khan Z."/>
            <person name="Redman R.S."/>
            <person name="Fleck N.D."/>
            <person name="Lindquist E."/>
            <person name="Grigoriev I.V."/>
            <person name="Doty S.L."/>
        </authorList>
    </citation>
    <scope>NUCLEOTIDE SEQUENCE [LARGE SCALE GENOMIC DNA]</scope>
    <source>
        <strain evidence="2 3">WP1</strain>
    </source>
</reference>
<dbReference type="RefSeq" id="XP_018271031.1">
    <property type="nucleotide sequence ID" value="XM_018414421.1"/>
</dbReference>
<gene>
    <name evidence="2" type="ORF">RHOBADRAFT_44499</name>
</gene>
<feature type="region of interest" description="Disordered" evidence="1">
    <location>
        <begin position="315"/>
        <end position="364"/>
    </location>
</feature>
<feature type="region of interest" description="Disordered" evidence="1">
    <location>
        <begin position="142"/>
        <end position="173"/>
    </location>
</feature>
<feature type="compositionally biased region" description="Basic and acidic residues" evidence="1">
    <location>
        <begin position="80"/>
        <end position="92"/>
    </location>
</feature>
<dbReference type="InterPro" id="IPR018606">
    <property type="entry name" value="Arb1"/>
</dbReference>
<keyword evidence="3" id="KW-1185">Reference proteome</keyword>
<evidence type="ECO:0000313" key="2">
    <source>
        <dbReference type="EMBL" id="KPV74982.1"/>
    </source>
</evidence>
<dbReference type="Pfam" id="PF09692">
    <property type="entry name" value="Arb1"/>
    <property type="match status" value="1"/>
</dbReference>
<feature type="compositionally biased region" description="Basic residues" evidence="1">
    <location>
        <begin position="53"/>
        <end position="65"/>
    </location>
</feature>
<feature type="region of interest" description="Disordered" evidence="1">
    <location>
        <begin position="1"/>
        <end position="92"/>
    </location>
</feature>
<evidence type="ECO:0000256" key="1">
    <source>
        <dbReference type="SAM" id="MobiDB-lite"/>
    </source>
</evidence>